<comment type="similarity">
    <text evidence="6 15">Belongs to the class-IV pyridoxal-phosphate-dependent aminotransferase family.</text>
</comment>
<dbReference type="EMBL" id="CP002529">
    <property type="protein sequence ID" value="ADY00949.1"/>
    <property type="molecule type" value="Genomic_DNA"/>
</dbReference>
<dbReference type="eggNOG" id="arCOG02297">
    <property type="taxonomic scope" value="Archaea"/>
</dbReference>
<dbReference type="PANTHER" id="PTHR42743">
    <property type="entry name" value="AMINO-ACID AMINOTRANSFERASE"/>
    <property type="match status" value="1"/>
</dbReference>
<evidence type="ECO:0000256" key="5">
    <source>
        <dbReference type="ARBA" id="ARBA00005072"/>
    </source>
</evidence>
<organism evidence="17 18">
    <name type="scientific">Vulcanisaeta moutnovskia (strain 768-28)</name>
    <dbReference type="NCBI Taxonomy" id="985053"/>
    <lineage>
        <taxon>Archaea</taxon>
        <taxon>Thermoproteota</taxon>
        <taxon>Thermoprotei</taxon>
        <taxon>Thermoproteales</taxon>
        <taxon>Thermoproteaceae</taxon>
        <taxon>Vulcanisaeta</taxon>
    </lineage>
</organism>
<name>F0QW25_VULM7</name>
<dbReference type="AlphaFoldDB" id="F0QW25"/>
<dbReference type="NCBIfam" id="TIGR01122">
    <property type="entry name" value="ilvE_I"/>
    <property type="match status" value="1"/>
</dbReference>
<dbReference type="InterPro" id="IPR050571">
    <property type="entry name" value="Class-IV_PLP-Dep_Aminotrnsfr"/>
</dbReference>
<evidence type="ECO:0000256" key="9">
    <source>
        <dbReference type="ARBA" id="ARBA00022679"/>
    </source>
</evidence>
<evidence type="ECO:0000256" key="15">
    <source>
        <dbReference type="RuleBase" id="RU004106"/>
    </source>
</evidence>
<keyword evidence="10 16" id="KW-0663">Pyridoxal phosphate</keyword>
<dbReference type="InterPro" id="IPR018300">
    <property type="entry name" value="Aminotrans_IV_CS"/>
</dbReference>
<protein>
    <recommendedName>
        <fullName evidence="16">Branched-chain-amino-acid aminotransferase</fullName>
        <shortName evidence="16">BCAT</shortName>
        <ecNumber evidence="16">2.6.1.42</ecNumber>
    </recommendedName>
</protein>
<dbReference type="NCBIfam" id="NF005146">
    <property type="entry name" value="PRK06606.1"/>
    <property type="match status" value="1"/>
</dbReference>
<comment type="function">
    <text evidence="2 16">Acts on leucine, isoleucine and valine.</text>
</comment>
<evidence type="ECO:0000256" key="2">
    <source>
        <dbReference type="ARBA" id="ARBA00003109"/>
    </source>
</evidence>
<dbReference type="GO" id="GO:0052654">
    <property type="term" value="F:L-leucine-2-oxoglutarate transaminase activity"/>
    <property type="evidence" value="ECO:0007669"/>
    <property type="project" value="RHEA"/>
</dbReference>
<evidence type="ECO:0000256" key="4">
    <source>
        <dbReference type="ARBA" id="ARBA00004931"/>
    </source>
</evidence>
<evidence type="ECO:0000256" key="7">
    <source>
        <dbReference type="ARBA" id="ARBA00022576"/>
    </source>
</evidence>
<dbReference type="Proteomes" id="UP000007485">
    <property type="component" value="Chromosome"/>
</dbReference>
<comment type="catalytic activity">
    <reaction evidence="12 16">
        <text>L-valine + 2-oxoglutarate = 3-methyl-2-oxobutanoate + L-glutamate</text>
        <dbReference type="Rhea" id="RHEA:24813"/>
        <dbReference type="ChEBI" id="CHEBI:11851"/>
        <dbReference type="ChEBI" id="CHEBI:16810"/>
        <dbReference type="ChEBI" id="CHEBI:29985"/>
        <dbReference type="ChEBI" id="CHEBI:57762"/>
        <dbReference type="EC" id="2.6.1.42"/>
    </reaction>
</comment>
<evidence type="ECO:0000256" key="3">
    <source>
        <dbReference type="ARBA" id="ARBA00004824"/>
    </source>
</evidence>
<evidence type="ECO:0000256" key="12">
    <source>
        <dbReference type="ARBA" id="ARBA00048212"/>
    </source>
</evidence>
<dbReference type="InterPro" id="IPR005785">
    <property type="entry name" value="B_amino_transI"/>
</dbReference>
<dbReference type="Gene3D" id="3.30.470.10">
    <property type="match status" value="1"/>
</dbReference>
<evidence type="ECO:0000256" key="11">
    <source>
        <dbReference type="ARBA" id="ARBA00023304"/>
    </source>
</evidence>
<dbReference type="CDD" id="cd01557">
    <property type="entry name" value="BCAT_beta_family"/>
    <property type="match status" value="1"/>
</dbReference>
<dbReference type="GO" id="GO:0009098">
    <property type="term" value="P:L-leucine biosynthetic process"/>
    <property type="evidence" value="ECO:0007669"/>
    <property type="project" value="UniProtKB-UniPathway"/>
</dbReference>
<keyword evidence="11 16" id="KW-0100">Branched-chain amino acid biosynthesis</keyword>
<dbReference type="BRENDA" id="2.6.1.42">
    <property type="organism ID" value="13779"/>
</dbReference>
<accession>F0QW25</accession>
<sequence length="314" mass="35353">MIMLNKEPIVQHLMKYVWVNGKLIPEKEATIPILTHALHYGTSIFEGIRAYWNSDNNNLYVFRARDHYVRFHDSAKIMSIKVGYSVDELIDATVELLRANDVHEDVYIRPITFVSASTVNLDIRNLDVTTAIITVPFGHYLEPKGIKAKVVSWLRVHNSMFPMKAKVSGIYVNSVIAIIDAKVSGFDEAILLNRDGYVAEGSGENIFIIKDGILYTPPVYDSILEGITRDTVITIARDLGLTVTEKRITREELYTADEVFFTGTAAEVTPVVNIDGRVIGNGEPGPIALKVRSYYMDVVHGRVSKYKNWLTPIY</sequence>
<evidence type="ECO:0000313" key="18">
    <source>
        <dbReference type="Proteomes" id="UP000007485"/>
    </source>
</evidence>
<dbReference type="GO" id="GO:0052656">
    <property type="term" value="F:L-isoleucine-2-oxoglutarate transaminase activity"/>
    <property type="evidence" value="ECO:0007669"/>
    <property type="project" value="RHEA"/>
</dbReference>
<dbReference type="GO" id="GO:0009099">
    <property type="term" value="P:L-valine biosynthetic process"/>
    <property type="evidence" value="ECO:0007669"/>
    <property type="project" value="UniProtKB-UniPathway"/>
</dbReference>
<dbReference type="UniPathway" id="UPA00047">
    <property type="reaction ID" value="UER00058"/>
</dbReference>
<dbReference type="EC" id="2.6.1.42" evidence="16"/>
<dbReference type="InterPro" id="IPR043132">
    <property type="entry name" value="BCAT-like_C"/>
</dbReference>
<dbReference type="GO" id="GO:0052655">
    <property type="term" value="F:L-valine-2-oxoglutarate transaminase activity"/>
    <property type="evidence" value="ECO:0007669"/>
    <property type="project" value="RHEA"/>
</dbReference>
<dbReference type="FunFam" id="3.20.10.10:FF:000002">
    <property type="entry name" value="D-alanine aminotransferase"/>
    <property type="match status" value="1"/>
</dbReference>
<dbReference type="HOGENOM" id="CLU_020844_3_1_2"/>
<comment type="pathway">
    <text evidence="4 16">Amino-acid biosynthesis; L-valine biosynthesis; L-valine from pyruvate: step 4/4.</text>
</comment>
<dbReference type="InterPro" id="IPR036038">
    <property type="entry name" value="Aminotransferase-like"/>
</dbReference>
<comment type="catalytic activity">
    <reaction evidence="14 16">
        <text>L-leucine + 2-oxoglutarate = 4-methyl-2-oxopentanoate + L-glutamate</text>
        <dbReference type="Rhea" id="RHEA:18321"/>
        <dbReference type="ChEBI" id="CHEBI:16810"/>
        <dbReference type="ChEBI" id="CHEBI:17865"/>
        <dbReference type="ChEBI" id="CHEBI:29985"/>
        <dbReference type="ChEBI" id="CHEBI:57427"/>
        <dbReference type="EC" id="2.6.1.42"/>
    </reaction>
</comment>
<dbReference type="InterPro" id="IPR043131">
    <property type="entry name" value="BCAT-like_N"/>
</dbReference>
<evidence type="ECO:0000256" key="1">
    <source>
        <dbReference type="ARBA" id="ARBA00001933"/>
    </source>
</evidence>
<dbReference type="STRING" id="985053.VMUT_0738"/>
<dbReference type="SUPFAM" id="SSF56752">
    <property type="entry name" value="D-aminoacid aminotransferase-like PLP-dependent enzymes"/>
    <property type="match status" value="1"/>
</dbReference>
<keyword evidence="18" id="KW-1185">Reference proteome</keyword>
<evidence type="ECO:0000256" key="6">
    <source>
        <dbReference type="ARBA" id="ARBA00009320"/>
    </source>
</evidence>
<dbReference type="InterPro" id="IPR001544">
    <property type="entry name" value="Aminotrans_IV"/>
</dbReference>
<proteinExistence type="inferred from homology"/>
<dbReference type="PANTHER" id="PTHR42743:SF11">
    <property type="entry name" value="AMINODEOXYCHORISMATE LYASE"/>
    <property type="match status" value="1"/>
</dbReference>
<dbReference type="UniPathway" id="UPA00049">
    <property type="reaction ID" value="UER00062"/>
</dbReference>
<evidence type="ECO:0000256" key="8">
    <source>
        <dbReference type="ARBA" id="ARBA00022605"/>
    </source>
</evidence>
<comment type="pathway">
    <text evidence="5 16">Amino-acid biosynthesis; L-leucine biosynthesis; L-leucine from 3-methyl-2-oxobutanoate: step 4/4.</text>
</comment>
<evidence type="ECO:0000256" key="10">
    <source>
        <dbReference type="ARBA" id="ARBA00022898"/>
    </source>
</evidence>
<reference evidence="17 18" key="1">
    <citation type="journal article" date="2011" name="J. Bacteriol.">
        <title>Complete genome sequence of 'Vulcanisaeta moutnovskia' strain 768-28, a novel member of the hyperthermophilic crenarchaeal genus vulcanisaeta.</title>
        <authorList>
            <person name="Gumerov V.M."/>
            <person name="Mardanov A.V."/>
            <person name="Beletsky A.V."/>
            <person name="Prokofeva M.I."/>
            <person name="Bonch-Osmolovskaya E.A."/>
            <person name="Ravin N.V."/>
            <person name="Skryabin K.G."/>
        </authorList>
    </citation>
    <scope>NUCLEOTIDE SEQUENCE [LARGE SCALE GENOMIC DNA]</scope>
    <source>
        <strain evidence="17 18">768-28</strain>
    </source>
</reference>
<dbReference type="Pfam" id="PF01063">
    <property type="entry name" value="Aminotran_4"/>
    <property type="match status" value="1"/>
</dbReference>
<comment type="cofactor">
    <cofactor evidence="1 16">
        <name>pyridoxal 5'-phosphate</name>
        <dbReference type="ChEBI" id="CHEBI:597326"/>
    </cofactor>
</comment>
<comment type="catalytic activity">
    <reaction evidence="13 16">
        <text>L-isoleucine + 2-oxoglutarate = (S)-3-methyl-2-oxopentanoate + L-glutamate</text>
        <dbReference type="Rhea" id="RHEA:24801"/>
        <dbReference type="ChEBI" id="CHEBI:16810"/>
        <dbReference type="ChEBI" id="CHEBI:29985"/>
        <dbReference type="ChEBI" id="CHEBI:35146"/>
        <dbReference type="ChEBI" id="CHEBI:58045"/>
        <dbReference type="EC" id="2.6.1.42"/>
    </reaction>
</comment>
<evidence type="ECO:0000256" key="16">
    <source>
        <dbReference type="RuleBase" id="RU364094"/>
    </source>
</evidence>
<comment type="pathway">
    <text evidence="3 16">Amino-acid biosynthesis; L-isoleucine biosynthesis; L-isoleucine from 2-oxobutanoate: step 4/4.</text>
</comment>
<evidence type="ECO:0000256" key="14">
    <source>
        <dbReference type="ARBA" id="ARBA00049229"/>
    </source>
</evidence>
<evidence type="ECO:0000313" key="17">
    <source>
        <dbReference type="EMBL" id="ADY00949.1"/>
    </source>
</evidence>
<keyword evidence="7 16" id="KW-0032">Aminotransferase</keyword>
<evidence type="ECO:0000256" key="13">
    <source>
        <dbReference type="ARBA" id="ARBA00048798"/>
    </source>
</evidence>
<gene>
    <name evidence="16" type="primary">ilvE</name>
    <name evidence="17" type="ordered locus">VMUT_0738</name>
</gene>
<dbReference type="Gene3D" id="3.20.10.10">
    <property type="entry name" value="D-amino Acid Aminotransferase, subunit A, domain 2"/>
    <property type="match status" value="1"/>
</dbReference>
<dbReference type="PROSITE" id="PS00770">
    <property type="entry name" value="AA_TRANSFER_CLASS_4"/>
    <property type="match status" value="1"/>
</dbReference>
<dbReference type="UniPathway" id="UPA00048">
    <property type="reaction ID" value="UER00073"/>
</dbReference>
<dbReference type="InterPro" id="IPR033939">
    <property type="entry name" value="BCAT_family"/>
</dbReference>
<dbReference type="KEGG" id="vmo:VMUT_0738"/>
<keyword evidence="8 16" id="KW-0028">Amino-acid biosynthesis</keyword>
<keyword evidence="9 16" id="KW-0808">Transferase</keyword>
<dbReference type="GO" id="GO:0009097">
    <property type="term" value="P:isoleucine biosynthetic process"/>
    <property type="evidence" value="ECO:0007669"/>
    <property type="project" value="UniProtKB-UniPathway"/>
</dbReference>